<organism evidence="2 3">
    <name type="scientific">Polyporus arcularius HHB13444</name>
    <dbReference type="NCBI Taxonomy" id="1314778"/>
    <lineage>
        <taxon>Eukaryota</taxon>
        <taxon>Fungi</taxon>
        <taxon>Dikarya</taxon>
        <taxon>Basidiomycota</taxon>
        <taxon>Agaricomycotina</taxon>
        <taxon>Agaricomycetes</taxon>
        <taxon>Polyporales</taxon>
        <taxon>Polyporaceae</taxon>
        <taxon>Polyporus</taxon>
    </lineage>
</organism>
<dbReference type="InParanoid" id="A0A5C3P8J1"/>
<feature type="compositionally biased region" description="Basic and acidic residues" evidence="1">
    <location>
        <begin position="287"/>
        <end position="305"/>
    </location>
</feature>
<gene>
    <name evidence="2" type="ORF">K466DRAFT_600680</name>
</gene>
<protein>
    <submittedName>
        <fullName evidence="2">Uncharacterized protein</fullName>
    </submittedName>
</protein>
<proteinExistence type="predicted"/>
<dbReference type="AlphaFoldDB" id="A0A5C3P8J1"/>
<evidence type="ECO:0000313" key="2">
    <source>
        <dbReference type="EMBL" id="TFK86005.1"/>
    </source>
</evidence>
<feature type="region of interest" description="Disordered" evidence="1">
    <location>
        <begin position="331"/>
        <end position="366"/>
    </location>
</feature>
<feature type="region of interest" description="Disordered" evidence="1">
    <location>
        <begin position="1"/>
        <end position="93"/>
    </location>
</feature>
<feature type="region of interest" description="Disordered" evidence="1">
    <location>
        <begin position="742"/>
        <end position="761"/>
    </location>
</feature>
<keyword evidence="3" id="KW-1185">Reference proteome</keyword>
<dbReference type="Proteomes" id="UP000308197">
    <property type="component" value="Unassembled WGS sequence"/>
</dbReference>
<name>A0A5C3P8J1_9APHY</name>
<feature type="compositionally biased region" description="Polar residues" evidence="1">
    <location>
        <begin position="1"/>
        <end position="16"/>
    </location>
</feature>
<dbReference type="EMBL" id="ML211221">
    <property type="protein sequence ID" value="TFK86005.1"/>
    <property type="molecule type" value="Genomic_DNA"/>
</dbReference>
<evidence type="ECO:0000313" key="3">
    <source>
        <dbReference type="Proteomes" id="UP000308197"/>
    </source>
</evidence>
<feature type="region of interest" description="Disordered" evidence="1">
    <location>
        <begin position="287"/>
        <end position="317"/>
    </location>
</feature>
<accession>A0A5C3P8J1</accession>
<evidence type="ECO:0000256" key="1">
    <source>
        <dbReference type="SAM" id="MobiDB-lite"/>
    </source>
</evidence>
<sequence length="761" mass="85266">MESSMDTPAITFQTPDASKDIYGQEGASAHGQAIEGNIGEGRGALEQGLTPGTGGTGTTARSDAKSTQHKSSSKLAQGKLHSPISFESDPTKTSKPSIARYLLDQFVVLYPHLWGAHDKPEILPHQSLVYDMARSWTSIRLSEELSEKFGEFFTLWRDSVLENSGTPVGKVLATWKPQLDATSKQTNVEPDEDSARALRLVQRFLGPHLVYPCINAIQMNGDKHAVYNEQEWRARVWDTIVLHLTHMQSGSPLAFDLLRNLEVSSYVAPSLAALGTASVSMARLKREQEGQHARVERSTFGESHGESTYAQDPESASVTVGQAQVKLKASRLEQEGRHARVKQSTRLESSMAKLDIGSSDSSEYTDDDSRDVALIKSELRMELMINYPRFKEYDNLQEVVANAGNISEQGPVRPGVTGHDQFVQVLTAQMQGLRALYPKNPATGSLLERLYARFDNAREAVLALNSWSMETALQDFTNVLSDYPYQGKVDATWCLRDDDFYSDVLKAFDGNTTRARSFLDTFLLQVNEQPEGPLYIPYLLIEYKKQTGLETAQNQRTMYCNAAARFLASLGITNFPVYGAATLGSTITFCAAWVSDSDSELCHIVYGDEQLTYNVENMADLAQFYIFVDKIRTRAEQQLAKSYKNVKAQLLDRIKLHKEVMEPWTARGQLLEYGLIDPKPRILKPKISYRDAWNNARDNLKERIRVNGMDEKKVMDDIKKKREQRRQVLADAAQRYRERAAVMKEEKGGRSAKGSRRGGLV</sequence>
<reference evidence="2 3" key="1">
    <citation type="journal article" date="2019" name="Nat. Ecol. Evol.">
        <title>Megaphylogeny resolves global patterns of mushroom evolution.</title>
        <authorList>
            <person name="Varga T."/>
            <person name="Krizsan K."/>
            <person name="Foldi C."/>
            <person name="Dima B."/>
            <person name="Sanchez-Garcia M."/>
            <person name="Sanchez-Ramirez S."/>
            <person name="Szollosi G.J."/>
            <person name="Szarkandi J.G."/>
            <person name="Papp V."/>
            <person name="Albert L."/>
            <person name="Andreopoulos W."/>
            <person name="Angelini C."/>
            <person name="Antonin V."/>
            <person name="Barry K.W."/>
            <person name="Bougher N.L."/>
            <person name="Buchanan P."/>
            <person name="Buyck B."/>
            <person name="Bense V."/>
            <person name="Catcheside P."/>
            <person name="Chovatia M."/>
            <person name="Cooper J."/>
            <person name="Damon W."/>
            <person name="Desjardin D."/>
            <person name="Finy P."/>
            <person name="Geml J."/>
            <person name="Haridas S."/>
            <person name="Hughes K."/>
            <person name="Justo A."/>
            <person name="Karasinski D."/>
            <person name="Kautmanova I."/>
            <person name="Kiss B."/>
            <person name="Kocsube S."/>
            <person name="Kotiranta H."/>
            <person name="LaButti K.M."/>
            <person name="Lechner B.E."/>
            <person name="Liimatainen K."/>
            <person name="Lipzen A."/>
            <person name="Lukacs Z."/>
            <person name="Mihaltcheva S."/>
            <person name="Morgado L.N."/>
            <person name="Niskanen T."/>
            <person name="Noordeloos M.E."/>
            <person name="Ohm R.A."/>
            <person name="Ortiz-Santana B."/>
            <person name="Ovrebo C."/>
            <person name="Racz N."/>
            <person name="Riley R."/>
            <person name="Savchenko A."/>
            <person name="Shiryaev A."/>
            <person name="Soop K."/>
            <person name="Spirin V."/>
            <person name="Szebenyi C."/>
            <person name="Tomsovsky M."/>
            <person name="Tulloss R.E."/>
            <person name="Uehling J."/>
            <person name="Grigoriev I.V."/>
            <person name="Vagvolgyi C."/>
            <person name="Papp T."/>
            <person name="Martin F.M."/>
            <person name="Miettinen O."/>
            <person name="Hibbett D.S."/>
            <person name="Nagy L.G."/>
        </authorList>
    </citation>
    <scope>NUCLEOTIDE SEQUENCE [LARGE SCALE GENOMIC DNA]</scope>
    <source>
        <strain evidence="2 3">HHB13444</strain>
    </source>
</reference>
<feature type="compositionally biased region" description="Polar residues" evidence="1">
    <location>
        <begin position="306"/>
        <end position="317"/>
    </location>
</feature>